<proteinExistence type="predicted"/>
<evidence type="ECO:0000313" key="4">
    <source>
        <dbReference type="Proteomes" id="UP000186817"/>
    </source>
</evidence>
<feature type="repeat" description="ANK" evidence="1">
    <location>
        <begin position="282"/>
        <end position="314"/>
    </location>
</feature>
<accession>A0A1Q9C2J1</accession>
<feature type="repeat" description="ANK" evidence="1">
    <location>
        <begin position="348"/>
        <end position="376"/>
    </location>
</feature>
<keyword evidence="1" id="KW-0040">ANK repeat</keyword>
<feature type="repeat" description="ANK" evidence="1">
    <location>
        <begin position="217"/>
        <end position="249"/>
    </location>
</feature>
<name>A0A1Q9C2J1_SYMMI</name>
<dbReference type="Pfam" id="PF12796">
    <property type="entry name" value="Ank_2"/>
    <property type="match status" value="3"/>
</dbReference>
<reference evidence="3 4" key="1">
    <citation type="submission" date="2016-02" db="EMBL/GenBank/DDBJ databases">
        <title>Genome analysis of coral dinoflagellate symbionts highlights evolutionary adaptations to a symbiotic lifestyle.</title>
        <authorList>
            <person name="Aranda M."/>
            <person name="Li Y."/>
            <person name="Liew Y.J."/>
            <person name="Baumgarten S."/>
            <person name="Simakov O."/>
            <person name="Wilson M."/>
            <person name="Piel J."/>
            <person name="Ashoor H."/>
            <person name="Bougouffa S."/>
            <person name="Bajic V.B."/>
            <person name="Ryu T."/>
            <person name="Ravasi T."/>
            <person name="Bayer T."/>
            <person name="Micklem G."/>
            <person name="Kim H."/>
            <person name="Bhak J."/>
            <person name="Lajeunesse T.C."/>
            <person name="Voolstra C.R."/>
        </authorList>
    </citation>
    <scope>NUCLEOTIDE SEQUENCE [LARGE SCALE GENOMIC DNA]</scope>
    <source>
        <strain evidence="3 4">CCMP2467</strain>
    </source>
</reference>
<dbReference type="PRINTS" id="PR01415">
    <property type="entry name" value="ANKYRIN"/>
</dbReference>
<dbReference type="Proteomes" id="UP000186817">
    <property type="component" value="Unassembled WGS sequence"/>
</dbReference>
<feature type="repeat" description="ANK" evidence="1">
    <location>
        <begin position="150"/>
        <end position="178"/>
    </location>
</feature>
<dbReference type="EMBL" id="LSRX01001837">
    <property type="protein sequence ID" value="OLP77136.1"/>
    <property type="molecule type" value="Genomic_DNA"/>
</dbReference>
<comment type="caution">
    <text evidence="3">The sequence shown here is derived from an EMBL/GenBank/DDBJ whole genome shotgun (WGS) entry which is preliminary data.</text>
</comment>
<keyword evidence="4" id="KW-1185">Reference proteome</keyword>
<feature type="repeat" description="ANK" evidence="1">
    <location>
        <begin position="184"/>
        <end position="216"/>
    </location>
</feature>
<dbReference type="SMART" id="SM00248">
    <property type="entry name" value="ANK"/>
    <property type="match status" value="9"/>
</dbReference>
<evidence type="ECO:0000256" key="1">
    <source>
        <dbReference type="PROSITE-ProRule" id="PRU00023"/>
    </source>
</evidence>
<dbReference type="InterPro" id="IPR002110">
    <property type="entry name" value="Ankyrin_rpt"/>
</dbReference>
<evidence type="ECO:0000256" key="2">
    <source>
        <dbReference type="SAM" id="Phobius"/>
    </source>
</evidence>
<dbReference type="Pfam" id="PF00023">
    <property type="entry name" value="Ank"/>
    <property type="match status" value="1"/>
</dbReference>
<evidence type="ECO:0000313" key="3">
    <source>
        <dbReference type="EMBL" id="OLP77136.1"/>
    </source>
</evidence>
<sequence>MLHIRWASGAELAAIPRSEFPARTDDTAQPTVAALKKRLQCLCGYSRFRQRLLCDDGFLPEDAPLDTLSDVQFVLVSFQTPLPSDCQALVAAAKENNLQDLEVLLQRPLDPNEMDANGEVPLGGAACFGNPETALLLLEASADVETPMSDGATPLVIASQNGYVEFVQLLLEVRADPNRALPQRGASALHIACQNGHLEVARLLLDVGAEVNKTMHDGTAALFLASQQGYLEIVQMLLQQAADANMVNESMGSSLVVACEDGHLDVARTLLEARADQRATDDGTTPLFVAAQNGHLAVVSLMLELGANTEFPIDDGATPLLVASWNGHSEVVRVLLGARADMHVKQDTGATPLHAACTNCHGPVIKLLLEARADVHGYLATARGSGVAEFIYVGFAGGEFAGASLACADANCSQQEDGWYDCPHNPDNSFKDRFEQLGVERREPLCSAGFPTQRPWFTLHSRQSDSTRSLRRMWSGLYVFMDGTLGFTKTAPVASCGNYSCLQGVVAADISLPVVSRECGEAFKKLQRQLRESAYSFPINSNNSAVFVVNHKSSQGGSNSTGWLIGSSGDLGAPFSRAEESSQAIVRSTARALLQRFGAWDASALEEQQRFRYRAENESKDCSSDFREFTAPGCIEVGTASIKLDEEDRWLVVLVSPSPAFHALARSVETAAEEEFQVMEEAMQSMGVTILHSAAFAFLVTTVLTVGIGCGLGTAVANPLKDLSSQLRLLGNLEFHGPGSLEQA</sequence>
<dbReference type="AlphaFoldDB" id="A0A1Q9C2J1"/>
<dbReference type="InterPro" id="IPR051616">
    <property type="entry name" value="Cul2-RING_E3_ligase_SR"/>
</dbReference>
<dbReference type="PANTHER" id="PTHR46224">
    <property type="entry name" value="ANKYRIN REPEAT FAMILY PROTEIN"/>
    <property type="match status" value="1"/>
</dbReference>
<keyword evidence="2" id="KW-1133">Transmembrane helix</keyword>
<dbReference type="SUPFAM" id="SSF48403">
    <property type="entry name" value="Ankyrin repeat"/>
    <property type="match status" value="1"/>
</dbReference>
<dbReference type="PROSITE" id="PS50088">
    <property type="entry name" value="ANK_REPEAT"/>
    <property type="match status" value="6"/>
</dbReference>
<dbReference type="PROSITE" id="PS50297">
    <property type="entry name" value="ANK_REP_REGION"/>
    <property type="match status" value="6"/>
</dbReference>
<keyword evidence="2" id="KW-0472">Membrane</keyword>
<keyword evidence="2" id="KW-0812">Transmembrane</keyword>
<gene>
    <name evidence="3" type="primary">ANK1</name>
    <name evidence="3" type="ORF">AK812_SmicGene42837</name>
</gene>
<feature type="repeat" description="ANK" evidence="1">
    <location>
        <begin position="315"/>
        <end position="347"/>
    </location>
</feature>
<protein>
    <submittedName>
        <fullName evidence="3">Ankyrin-1</fullName>
    </submittedName>
</protein>
<organism evidence="3 4">
    <name type="scientific">Symbiodinium microadriaticum</name>
    <name type="common">Dinoflagellate</name>
    <name type="synonym">Zooxanthella microadriatica</name>
    <dbReference type="NCBI Taxonomy" id="2951"/>
    <lineage>
        <taxon>Eukaryota</taxon>
        <taxon>Sar</taxon>
        <taxon>Alveolata</taxon>
        <taxon>Dinophyceae</taxon>
        <taxon>Suessiales</taxon>
        <taxon>Symbiodiniaceae</taxon>
        <taxon>Symbiodinium</taxon>
    </lineage>
</organism>
<feature type="transmembrane region" description="Helical" evidence="2">
    <location>
        <begin position="694"/>
        <end position="718"/>
    </location>
</feature>
<dbReference type="PANTHER" id="PTHR46224:SF6">
    <property type="entry name" value="ANKYRIN REPEAT FAMILY PROTEIN"/>
    <property type="match status" value="1"/>
</dbReference>
<dbReference type="InterPro" id="IPR036770">
    <property type="entry name" value="Ankyrin_rpt-contain_sf"/>
</dbReference>
<dbReference type="OrthoDB" id="194358at2759"/>
<dbReference type="Gene3D" id="1.25.40.20">
    <property type="entry name" value="Ankyrin repeat-containing domain"/>
    <property type="match status" value="3"/>
</dbReference>